<evidence type="ECO:0000313" key="1">
    <source>
        <dbReference type="EMBL" id="KAJ5514125.1"/>
    </source>
</evidence>
<sequence>MAETRSYPDLTTASFPNLDIQCEGRFKNYDFTNVTHVLVHLCDIIIKNINANADASDEYDNEDYLNIIAKMLSVKFFGNENQLEWLDTERVGRRTFVAFTNIEKKWERVQSQSTSDEKLEVVEVMFMRSNHRELQKAFWRPARAIISQKVLARVKKDLVEMVRLRVMWTRLNVSPRRLQRLSKGSVSA</sequence>
<reference evidence="1" key="1">
    <citation type="submission" date="2022-12" db="EMBL/GenBank/DDBJ databases">
        <authorList>
            <person name="Petersen C."/>
        </authorList>
    </citation>
    <scope>NUCLEOTIDE SEQUENCE</scope>
    <source>
        <strain evidence="1">IBT 29495</strain>
    </source>
</reference>
<accession>A0A9W9Y2Y4</accession>
<evidence type="ECO:0000313" key="2">
    <source>
        <dbReference type="Proteomes" id="UP001149954"/>
    </source>
</evidence>
<gene>
    <name evidence="1" type="ORF">N7463_003677</name>
</gene>
<protein>
    <submittedName>
        <fullName evidence="1">Uncharacterized protein</fullName>
    </submittedName>
</protein>
<dbReference type="AlphaFoldDB" id="A0A9W9Y2Y4"/>
<dbReference type="Proteomes" id="UP001149954">
    <property type="component" value="Unassembled WGS sequence"/>
</dbReference>
<dbReference type="OrthoDB" id="5234589at2759"/>
<keyword evidence="2" id="KW-1185">Reference proteome</keyword>
<reference evidence="1" key="2">
    <citation type="journal article" date="2023" name="IMA Fungus">
        <title>Comparative genomic study of the Penicillium genus elucidates a diverse pangenome and 15 lateral gene transfer events.</title>
        <authorList>
            <person name="Petersen C."/>
            <person name="Sorensen T."/>
            <person name="Nielsen M.R."/>
            <person name="Sondergaard T.E."/>
            <person name="Sorensen J.L."/>
            <person name="Fitzpatrick D.A."/>
            <person name="Frisvad J.C."/>
            <person name="Nielsen K.L."/>
        </authorList>
    </citation>
    <scope>NUCLEOTIDE SEQUENCE</scope>
    <source>
        <strain evidence="1">IBT 29495</strain>
    </source>
</reference>
<name>A0A9W9Y2Y4_9EURO</name>
<proteinExistence type="predicted"/>
<comment type="caution">
    <text evidence="1">The sequence shown here is derived from an EMBL/GenBank/DDBJ whole genome shotgun (WGS) entry which is preliminary data.</text>
</comment>
<dbReference type="EMBL" id="JAPWDS010000002">
    <property type="protein sequence ID" value="KAJ5514125.1"/>
    <property type="molecule type" value="Genomic_DNA"/>
</dbReference>
<organism evidence="1 2">
    <name type="scientific">Penicillium fimorum</name>
    <dbReference type="NCBI Taxonomy" id="1882269"/>
    <lineage>
        <taxon>Eukaryota</taxon>
        <taxon>Fungi</taxon>
        <taxon>Dikarya</taxon>
        <taxon>Ascomycota</taxon>
        <taxon>Pezizomycotina</taxon>
        <taxon>Eurotiomycetes</taxon>
        <taxon>Eurotiomycetidae</taxon>
        <taxon>Eurotiales</taxon>
        <taxon>Aspergillaceae</taxon>
        <taxon>Penicillium</taxon>
    </lineage>
</organism>